<accession>A0A7X6B1N5</accession>
<dbReference type="EMBL" id="JAALLH010000002">
    <property type="protein sequence ID" value="NIY69801.1"/>
    <property type="molecule type" value="Genomic_DNA"/>
</dbReference>
<dbReference type="InterPro" id="IPR045793">
    <property type="entry name" value="PcRGLX/YetA-like"/>
</dbReference>
<protein>
    <submittedName>
        <fullName evidence="2">Tat pathway signal sequence domain protein</fullName>
    </submittedName>
</protein>
<organism evidence="2 3">
    <name type="scientific">Streptomyces malaysiensis</name>
    <dbReference type="NCBI Taxonomy" id="92644"/>
    <lineage>
        <taxon>Bacteria</taxon>
        <taxon>Bacillati</taxon>
        <taxon>Actinomycetota</taxon>
        <taxon>Actinomycetes</taxon>
        <taxon>Kitasatosporales</taxon>
        <taxon>Streptomycetaceae</taxon>
        <taxon>Streptomyces</taxon>
        <taxon>Streptomyces violaceusniger group</taxon>
    </lineage>
</organism>
<dbReference type="PANTHER" id="PTHR40081:SF1">
    <property type="entry name" value="TAT PATHWAY SIGNAL SEQUENCE DOMAIN PROTEIN"/>
    <property type="match status" value="1"/>
</dbReference>
<evidence type="ECO:0000313" key="3">
    <source>
        <dbReference type="Proteomes" id="UP000536624"/>
    </source>
</evidence>
<evidence type="ECO:0000259" key="1">
    <source>
        <dbReference type="Pfam" id="PF21346"/>
    </source>
</evidence>
<dbReference type="PANTHER" id="PTHR40081">
    <property type="entry name" value="CONCANAVALIN A-LIKE LECTIN/GLUCANASE"/>
    <property type="match status" value="1"/>
</dbReference>
<comment type="caution">
    <text evidence="2">The sequence shown here is derived from an EMBL/GenBank/DDBJ whole genome shotgun (WGS) entry which is preliminary data.</text>
</comment>
<gene>
    <name evidence="2" type="ORF">SMALB_7931</name>
</gene>
<dbReference type="RefSeq" id="WP_390872508.1">
    <property type="nucleotide sequence ID" value="NZ_JAALLH010000002.1"/>
</dbReference>
<dbReference type="AlphaFoldDB" id="A0A7X6B1N5"/>
<dbReference type="InterPro" id="IPR048331">
    <property type="entry name" value="PcRGLX/YetA_3rd"/>
</dbReference>
<proteinExistence type="predicted"/>
<evidence type="ECO:0000313" key="2">
    <source>
        <dbReference type="EMBL" id="NIY69801.1"/>
    </source>
</evidence>
<reference evidence="2 3" key="1">
    <citation type="submission" date="2020-02" db="EMBL/GenBank/DDBJ databases">
        <title>Streptomyces malaysiensis DSM14702 (JHCC583434, PFL_A843) Genome sequencing and assembly.</title>
        <authorList>
            <person name="Samborskyy M."/>
        </authorList>
    </citation>
    <scope>NUCLEOTIDE SEQUENCE [LARGE SCALE GENOMIC DNA]</scope>
    <source>
        <strain evidence="2 3">DSM 14702</strain>
    </source>
</reference>
<feature type="domain" description="PcRGLX/YetA-like C-terminal alpha/alpha toroid" evidence="1">
    <location>
        <begin position="28"/>
        <end position="115"/>
    </location>
</feature>
<dbReference type="Proteomes" id="UP000536624">
    <property type="component" value="Unassembled WGS sequence"/>
</dbReference>
<dbReference type="Pfam" id="PF21346">
    <property type="entry name" value="PcRGLX_3rd"/>
    <property type="match status" value="1"/>
</dbReference>
<sequence>MPLQTWATAHWPDGSLKWTAYAAAVRTPPQLAAGPADLARAEVFGGLFAPVDRSRPAEARIEDRLALLSDCHKGQVEQRRWYRFWGYGDIMHTYDGDRHQWRYDIGGYAWDNSGLPG</sequence>
<name>A0A7X6B1N5_STRMQ</name>